<dbReference type="Gene3D" id="1.25.40.10">
    <property type="entry name" value="Tetratricopeptide repeat domain"/>
    <property type="match status" value="2"/>
</dbReference>
<dbReference type="SMART" id="SM00028">
    <property type="entry name" value="TPR"/>
    <property type="match status" value="3"/>
</dbReference>
<dbReference type="HOGENOM" id="CLU_1388793_0_0_0"/>
<organism evidence="1 2">
    <name type="scientific">Allomeiothermus silvanus (strain ATCC 700542 / DSM 9946 / NBRC 106475 / NCIMB 13440 / VI-R2)</name>
    <name type="common">Thermus silvanus</name>
    <dbReference type="NCBI Taxonomy" id="526227"/>
    <lineage>
        <taxon>Bacteria</taxon>
        <taxon>Thermotogati</taxon>
        <taxon>Deinococcota</taxon>
        <taxon>Deinococci</taxon>
        <taxon>Thermales</taxon>
        <taxon>Thermaceae</taxon>
        <taxon>Allomeiothermus</taxon>
    </lineage>
</organism>
<dbReference type="OrthoDB" id="9814129at2"/>
<keyword evidence="2" id="KW-1185">Reference proteome</keyword>
<reference evidence="1 2" key="1">
    <citation type="journal article" date="2010" name="Stand. Genomic Sci.">
        <title>Complete genome sequence of Meiothermus silvanus type strain (VI-R2).</title>
        <authorList>
            <person name="Sikorski J."/>
            <person name="Tindall B.J."/>
            <person name="Lowry S."/>
            <person name="Lucas S."/>
            <person name="Nolan M."/>
            <person name="Copeland A."/>
            <person name="Glavina Del Rio T."/>
            <person name="Tice H."/>
            <person name="Cheng J.F."/>
            <person name="Han C."/>
            <person name="Pitluck S."/>
            <person name="Liolios K."/>
            <person name="Ivanova N."/>
            <person name="Mavromatis K."/>
            <person name="Mikhailova N."/>
            <person name="Pati A."/>
            <person name="Goodwin L."/>
            <person name="Chen A."/>
            <person name="Palaniappan K."/>
            <person name="Land M."/>
            <person name="Hauser L."/>
            <person name="Chang Y.J."/>
            <person name="Jeffries C.D."/>
            <person name="Rohde M."/>
            <person name="Goker M."/>
            <person name="Woyke T."/>
            <person name="Bristow J."/>
            <person name="Eisen J.A."/>
            <person name="Markowitz V."/>
            <person name="Hugenholtz P."/>
            <person name="Kyrpides N.C."/>
            <person name="Klenk H.P."/>
            <person name="Lapidus A."/>
        </authorList>
    </citation>
    <scope>NUCLEOTIDE SEQUENCE [LARGE SCALE GENOMIC DNA]</scope>
    <source>
        <strain evidence="2">ATCC 700542 / DSM 9946 / VI-R2</strain>
    </source>
</reference>
<dbReference type="Pfam" id="PF13432">
    <property type="entry name" value="TPR_16"/>
    <property type="match status" value="1"/>
</dbReference>
<dbReference type="GO" id="GO:0042802">
    <property type="term" value="F:identical protein binding"/>
    <property type="evidence" value="ECO:0007669"/>
    <property type="project" value="InterPro"/>
</dbReference>
<dbReference type="AlphaFoldDB" id="D7BHD9"/>
<accession>D7BHD9</accession>
<protein>
    <submittedName>
        <fullName evidence="1">TPR repeat-containing protein</fullName>
    </submittedName>
</protein>
<dbReference type="InterPro" id="IPR019734">
    <property type="entry name" value="TPR_rpt"/>
</dbReference>
<dbReference type="InterPro" id="IPR011990">
    <property type="entry name" value="TPR-like_helical_dom_sf"/>
</dbReference>
<dbReference type="Proteomes" id="UP000001916">
    <property type="component" value="Chromosome"/>
</dbReference>
<proteinExistence type="predicted"/>
<dbReference type="eggNOG" id="COG0457">
    <property type="taxonomic scope" value="Bacteria"/>
</dbReference>
<name>D7BHD9_ALLS1</name>
<gene>
    <name evidence="1" type="ordered locus">Mesil_0233</name>
</gene>
<dbReference type="KEGG" id="msv:Mesil_0233"/>
<evidence type="ECO:0000313" key="2">
    <source>
        <dbReference type="Proteomes" id="UP000001916"/>
    </source>
</evidence>
<dbReference type="RefSeq" id="WP_013156784.1">
    <property type="nucleotide sequence ID" value="NC_014212.1"/>
</dbReference>
<dbReference type="SUPFAM" id="SSF48452">
    <property type="entry name" value="TPR-like"/>
    <property type="match status" value="1"/>
</dbReference>
<evidence type="ECO:0000313" key="1">
    <source>
        <dbReference type="EMBL" id="ADH62177.1"/>
    </source>
</evidence>
<dbReference type="EMBL" id="CP002042">
    <property type="protein sequence ID" value="ADH62177.1"/>
    <property type="molecule type" value="Genomic_DNA"/>
</dbReference>
<dbReference type="STRING" id="526227.Mesil_0233"/>
<dbReference type="Pfam" id="PF07721">
    <property type="entry name" value="TPR_4"/>
    <property type="match status" value="1"/>
</dbReference>
<dbReference type="InterPro" id="IPR011717">
    <property type="entry name" value="TPR-4"/>
</dbReference>
<sequence>MTLHVFWPFRLGLAILTVIGGFVWLEAAWTAYQADTALSQARALHRQGQADRALRVLQAAQRRVSGNAELALAAGDLYLVRYLLEGDGIEEVINQYSRASQLNPLEPFYSSSLGLALLLAGRFDWAEEALERALPGDPHNLEYLWWIGRAKEGQGDLKAAREFFRQALEVREDPRVRADFLRIGQILPTPRSGVGR</sequence>